<reference evidence="2" key="1">
    <citation type="journal article" date="2019" name="Int. J. Syst. Evol. Microbiol.">
        <title>The Global Catalogue of Microorganisms (GCM) 10K type strain sequencing project: providing services to taxonomists for standard genome sequencing and annotation.</title>
        <authorList>
            <consortium name="The Broad Institute Genomics Platform"/>
            <consortium name="The Broad Institute Genome Sequencing Center for Infectious Disease"/>
            <person name="Wu L."/>
            <person name="Ma J."/>
        </authorList>
    </citation>
    <scope>NUCLEOTIDE SEQUENCE [LARGE SCALE GENOMIC DNA]</scope>
    <source>
        <strain evidence="2">CCUG 54822</strain>
    </source>
</reference>
<organism evidence="1 2">
    <name type="scientific">Lentibacillus salinarum</name>
    <dbReference type="NCBI Taxonomy" id="446820"/>
    <lineage>
        <taxon>Bacteria</taxon>
        <taxon>Bacillati</taxon>
        <taxon>Bacillota</taxon>
        <taxon>Bacilli</taxon>
        <taxon>Bacillales</taxon>
        <taxon>Bacillaceae</taxon>
        <taxon>Lentibacillus</taxon>
    </lineage>
</organism>
<sequence>MRGEVTSHVLLGRKRHGGLFTQRNKVGAVCVASKFGGQKDGNEYCSPEISSPSEAAEGISHSADLFLEWGRP</sequence>
<gene>
    <name evidence="1" type="ORF">ACFQ4A_17040</name>
</gene>
<dbReference type="Proteomes" id="UP001597178">
    <property type="component" value="Unassembled WGS sequence"/>
</dbReference>
<keyword evidence="2" id="KW-1185">Reference proteome</keyword>
<proteinExistence type="predicted"/>
<evidence type="ECO:0000313" key="1">
    <source>
        <dbReference type="EMBL" id="MFD1363318.1"/>
    </source>
</evidence>
<dbReference type="EMBL" id="JBHTNH010000054">
    <property type="protein sequence ID" value="MFD1363318.1"/>
    <property type="molecule type" value="Genomic_DNA"/>
</dbReference>
<comment type="caution">
    <text evidence="1">The sequence shown here is derived from an EMBL/GenBank/DDBJ whole genome shotgun (WGS) entry which is preliminary data.</text>
</comment>
<evidence type="ECO:0000313" key="2">
    <source>
        <dbReference type="Proteomes" id="UP001597178"/>
    </source>
</evidence>
<name>A0ABW3ZYN6_9BACI</name>
<protein>
    <submittedName>
        <fullName evidence="1">Uncharacterized protein</fullName>
    </submittedName>
</protein>
<accession>A0ABW3ZYN6</accession>